<dbReference type="EMBL" id="HBUF01296524">
    <property type="protein sequence ID" value="CAG6690225.1"/>
    <property type="molecule type" value="Transcribed_RNA"/>
</dbReference>
<evidence type="ECO:0000313" key="1">
    <source>
        <dbReference type="EMBL" id="CAG6690225.1"/>
    </source>
</evidence>
<proteinExistence type="predicted"/>
<name>A0A8D8TQ71_9HEMI</name>
<sequence length="190" mass="22907">MYHVHKINKKLRRLIFIFRRIKLLNNDKITKMLYYSFAQSILQYGIISWGYAYKTTIKSLCRAQNILLRIIMNKDNLYHSDLLYDEYQVLNIRYLYLYRVLYFINKNHIFYSIPRINSNTRQNGDAVLYICNLNIVQHSTLALEPKLINILPNELTNVNPFNKLILKLRFQEFIKTQFCRENISKLICID</sequence>
<accession>A0A8D8TQ71</accession>
<protein>
    <submittedName>
        <fullName evidence="1">Uncharacterized protein</fullName>
    </submittedName>
</protein>
<organism evidence="1">
    <name type="scientific">Cacopsylla melanoneura</name>
    <dbReference type="NCBI Taxonomy" id="428564"/>
    <lineage>
        <taxon>Eukaryota</taxon>
        <taxon>Metazoa</taxon>
        <taxon>Ecdysozoa</taxon>
        <taxon>Arthropoda</taxon>
        <taxon>Hexapoda</taxon>
        <taxon>Insecta</taxon>
        <taxon>Pterygota</taxon>
        <taxon>Neoptera</taxon>
        <taxon>Paraneoptera</taxon>
        <taxon>Hemiptera</taxon>
        <taxon>Sternorrhyncha</taxon>
        <taxon>Psylloidea</taxon>
        <taxon>Psyllidae</taxon>
        <taxon>Psyllinae</taxon>
        <taxon>Cacopsylla</taxon>
    </lineage>
</organism>
<dbReference type="AlphaFoldDB" id="A0A8D8TQ71"/>
<reference evidence="1" key="1">
    <citation type="submission" date="2021-05" db="EMBL/GenBank/DDBJ databases">
        <authorList>
            <person name="Alioto T."/>
            <person name="Alioto T."/>
            <person name="Gomez Garrido J."/>
        </authorList>
    </citation>
    <scope>NUCLEOTIDE SEQUENCE</scope>
</reference>